<organism evidence="1 2">
    <name type="scientific">Dreissena polymorpha</name>
    <name type="common">Zebra mussel</name>
    <name type="synonym">Mytilus polymorpha</name>
    <dbReference type="NCBI Taxonomy" id="45954"/>
    <lineage>
        <taxon>Eukaryota</taxon>
        <taxon>Metazoa</taxon>
        <taxon>Spiralia</taxon>
        <taxon>Lophotrochozoa</taxon>
        <taxon>Mollusca</taxon>
        <taxon>Bivalvia</taxon>
        <taxon>Autobranchia</taxon>
        <taxon>Heteroconchia</taxon>
        <taxon>Euheterodonta</taxon>
        <taxon>Imparidentia</taxon>
        <taxon>Neoheterodontei</taxon>
        <taxon>Myida</taxon>
        <taxon>Dreissenoidea</taxon>
        <taxon>Dreissenidae</taxon>
        <taxon>Dreissena</taxon>
    </lineage>
</organism>
<reference evidence="1" key="1">
    <citation type="journal article" date="2019" name="bioRxiv">
        <title>The Genome of the Zebra Mussel, Dreissena polymorpha: A Resource for Invasive Species Research.</title>
        <authorList>
            <person name="McCartney M.A."/>
            <person name="Auch B."/>
            <person name="Kono T."/>
            <person name="Mallez S."/>
            <person name="Zhang Y."/>
            <person name="Obille A."/>
            <person name="Becker A."/>
            <person name="Abrahante J.E."/>
            <person name="Garbe J."/>
            <person name="Badalamenti J.P."/>
            <person name="Herman A."/>
            <person name="Mangelson H."/>
            <person name="Liachko I."/>
            <person name="Sullivan S."/>
            <person name="Sone E.D."/>
            <person name="Koren S."/>
            <person name="Silverstein K.A.T."/>
            <person name="Beckman K.B."/>
            <person name="Gohl D.M."/>
        </authorList>
    </citation>
    <scope>NUCLEOTIDE SEQUENCE</scope>
    <source>
        <strain evidence="1">Duluth1</strain>
        <tissue evidence="1">Whole animal</tissue>
    </source>
</reference>
<dbReference type="EMBL" id="JAIWYP010000005">
    <property type="protein sequence ID" value="KAH3826605.1"/>
    <property type="molecule type" value="Genomic_DNA"/>
</dbReference>
<reference evidence="1" key="2">
    <citation type="submission" date="2020-11" db="EMBL/GenBank/DDBJ databases">
        <authorList>
            <person name="McCartney M.A."/>
            <person name="Auch B."/>
            <person name="Kono T."/>
            <person name="Mallez S."/>
            <person name="Becker A."/>
            <person name="Gohl D.M."/>
            <person name="Silverstein K.A.T."/>
            <person name="Koren S."/>
            <person name="Bechman K.B."/>
            <person name="Herman A."/>
            <person name="Abrahante J.E."/>
            <person name="Garbe J."/>
        </authorList>
    </citation>
    <scope>NUCLEOTIDE SEQUENCE</scope>
    <source>
        <strain evidence="1">Duluth1</strain>
        <tissue evidence="1">Whole animal</tissue>
    </source>
</reference>
<proteinExistence type="predicted"/>
<keyword evidence="2" id="KW-1185">Reference proteome</keyword>
<sequence>MLCSIVSGQQACQRSLPGTRRTVAIWSIPLVNQGPELVVRRVCLNVSGREFHILAAE</sequence>
<dbReference type="Proteomes" id="UP000828390">
    <property type="component" value="Unassembled WGS sequence"/>
</dbReference>
<comment type="caution">
    <text evidence="1">The sequence shown here is derived from an EMBL/GenBank/DDBJ whole genome shotgun (WGS) entry which is preliminary data.</text>
</comment>
<evidence type="ECO:0000313" key="1">
    <source>
        <dbReference type="EMBL" id="KAH3826605.1"/>
    </source>
</evidence>
<dbReference type="AlphaFoldDB" id="A0A9D4H346"/>
<name>A0A9D4H346_DREPO</name>
<gene>
    <name evidence="1" type="ORF">DPMN_128514</name>
</gene>
<accession>A0A9D4H346</accession>
<protein>
    <submittedName>
        <fullName evidence="1">Uncharacterized protein</fullName>
    </submittedName>
</protein>
<evidence type="ECO:0000313" key="2">
    <source>
        <dbReference type="Proteomes" id="UP000828390"/>
    </source>
</evidence>